<keyword evidence="11" id="KW-1185">Reference proteome</keyword>
<reference evidence="10 11" key="1">
    <citation type="submission" date="2017-10" db="EMBL/GenBank/DDBJ databases">
        <title>Draft genome of Longimonas halophila.</title>
        <authorList>
            <person name="Goh K.M."/>
            <person name="Shamsir M.S."/>
            <person name="Lim S.W."/>
        </authorList>
    </citation>
    <scope>NUCLEOTIDE SEQUENCE [LARGE SCALE GENOMIC DNA]</scope>
    <source>
        <strain evidence="10 11">KCTC 42399</strain>
    </source>
</reference>
<dbReference type="PROSITE" id="PS00097">
    <property type="entry name" value="CARBAMOYLTRANSFERASE"/>
    <property type="match status" value="1"/>
</dbReference>
<sequence length="309" mass="33337">MPASHSRSASLSHAHLLDLTAYTATDLRRILDTAHAFHDGVDTELPSLHDRTVATLFFEPSTRTKTSFQQAAQQLEARVIGVDASGSSVVKGESLKDTAQTLQALNAEIFVVRHAAASAAHFVAQHTDATVINAGDGARAHPTQALLDLYTLDAHYPAVRDLHVAIVGDITHSRVARSNIRALRTMGAEVTVCGPPTLLPADLAAMDVHVTHTLRDALDACDVAMLLRLQLERQRTGLFPSLPEYHAQFGVTAAHLQAYPDLRIMHPGPVNRGVEIEAAVVDHERSMILDQVAHGVPVRMAVMALLARS</sequence>
<feature type="binding site" evidence="7">
    <location>
        <position position="64"/>
    </location>
    <ligand>
        <name>carbamoyl phosphate</name>
        <dbReference type="ChEBI" id="CHEBI:58228"/>
    </ligand>
</feature>
<evidence type="ECO:0000313" key="10">
    <source>
        <dbReference type="EMBL" id="PEN08317.1"/>
    </source>
</evidence>
<gene>
    <name evidence="7" type="primary">pyrB</name>
    <name evidence="10" type="ORF">CRI93_04170</name>
</gene>
<feature type="binding site" evidence="7">
    <location>
        <position position="63"/>
    </location>
    <ligand>
        <name>carbamoyl phosphate</name>
        <dbReference type="ChEBI" id="CHEBI:58228"/>
    </ligand>
</feature>
<dbReference type="SUPFAM" id="SSF53671">
    <property type="entry name" value="Aspartate/ornithine carbamoyltransferase"/>
    <property type="match status" value="1"/>
</dbReference>
<dbReference type="AlphaFoldDB" id="A0A2H3NUR7"/>
<evidence type="ECO:0000256" key="5">
    <source>
        <dbReference type="ARBA" id="ARBA00043884"/>
    </source>
</evidence>
<comment type="similarity">
    <text evidence="2 7">Belongs to the aspartate/ornithine carbamoyltransferase superfamily. ATCase family.</text>
</comment>
<dbReference type="HAMAP" id="MF_00001">
    <property type="entry name" value="Asp_carb_tr"/>
    <property type="match status" value="1"/>
</dbReference>
<organism evidence="10 11">
    <name type="scientific">Longimonas halophila</name>
    <dbReference type="NCBI Taxonomy" id="1469170"/>
    <lineage>
        <taxon>Bacteria</taxon>
        <taxon>Pseudomonadati</taxon>
        <taxon>Rhodothermota</taxon>
        <taxon>Rhodothermia</taxon>
        <taxon>Rhodothermales</taxon>
        <taxon>Salisaetaceae</taxon>
        <taxon>Longimonas</taxon>
    </lineage>
</organism>
<feature type="binding site" evidence="7">
    <location>
        <position position="228"/>
    </location>
    <ligand>
        <name>L-aspartate</name>
        <dbReference type="ChEBI" id="CHEBI:29991"/>
    </ligand>
</feature>
<evidence type="ECO:0000256" key="6">
    <source>
        <dbReference type="ARBA" id="ARBA00048859"/>
    </source>
</evidence>
<dbReference type="RefSeq" id="WP_098061356.1">
    <property type="nucleotide sequence ID" value="NZ_PDEP01000003.1"/>
</dbReference>
<feature type="domain" description="Aspartate/ornithine carbamoyltransferase carbamoyl-P binding" evidence="9">
    <location>
        <begin position="15"/>
        <end position="152"/>
    </location>
</feature>
<dbReference type="GO" id="GO:0005829">
    <property type="term" value="C:cytosol"/>
    <property type="evidence" value="ECO:0007669"/>
    <property type="project" value="TreeGrafter"/>
</dbReference>
<feature type="domain" description="Aspartate/ornithine carbamoyltransferase Asp/Orn-binding" evidence="8">
    <location>
        <begin position="161"/>
        <end position="306"/>
    </location>
</feature>
<keyword evidence="4 7" id="KW-0665">Pyrimidine biosynthesis</keyword>
<feature type="binding site" evidence="7">
    <location>
        <position position="113"/>
    </location>
    <ligand>
        <name>carbamoyl phosphate</name>
        <dbReference type="ChEBI" id="CHEBI:58228"/>
    </ligand>
</feature>
<dbReference type="PANTHER" id="PTHR45753">
    <property type="entry name" value="ORNITHINE CARBAMOYLTRANSFERASE, MITOCHONDRIAL"/>
    <property type="match status" value="1"/>
</dbReference>
<dbReference type="OrthoDB" id="9774690at2"/>
<dbReference type="NCBIfam" id="TIGR00670">
    <property type="entry name" value="asp_carb_tr"/>
    <property type="match status" value="1"/>
</dbReference>
<evidence type="ECO:0000256" key="1">
    <source>
        <dbReference type="ARBA" id="ARBA00004852"/>
    </source>
</evidence>
<evidence type="ECO:0000256" key="7">
    <source>
        <dbReference type="HAMAP-Rule" id="MF_00001"/>
    </source>
</evidence>
<dbReference type="UniPathway" id="UPA00070">
    <property type="reaction ID" value="UER00116"/>
</dbReference>
<feature type="binding site" evidence="7">
    <location>
        <position position="141"/>
    </location>
    <ligand>
        <name>carbamoyl phosphate</name>
        <dbReference type="ChEBI" id="CHEBI:58228"/>
    </ligand>
</feature>
<dbReference type="InterPro" id="IPR006132">
    <property type="entry name" value="Asp/Orn_carbamoyltranf_P-bd"/>
</dbReference>
<dbReference type="PANTHER" id="PTHR45753:SF6">
    <property type="entry name" value="ASPARTATE CARBAMOYLTRANSFERASE"/>
    <property type="match status" value="1"/>
</dbReference>
<dbReference type="GO" id="GO:0006207">
    <property type="term" value="P:'de novo' pyrimidine nucleobase biosynthetic process"/>
    <property type="evidence" value="ECO:0007669"/>
    <property type="project" value="InterPro"/>
</dbReference>
<dbReference type="NCBIfam" id="NF002032">
    <property type="entry name" value="PRK00856.1"/>
    <property type="match status" value="1"/>
</dbReference>
<comment type="pathway">
    <text evidence="1 7">Pyrimidine metabolism; UMP biosynthesis via de novo pathway; (S)-dihydroorotate from bicarbonate: step 2/3.</text>
</comment>
<dbReference type="PRINTS" id="PR00101">
    <property type="entry name" value="ATCASE"/>
</dbReference>
<feature type="binding site" evidence="7">
    <location>
        <position position="174"/>
    </location>
    <ligand>
        <name>L-aspartate</name>
        <dbReference type="ChEBI" id="CHEBI:29991"/>
    </ligand>
</feature>
<dbReference type="EC" id="2.1.3.2" evidence="7"/>
<evidence type="ECO:0000313" key="11">
    <source>
        <dbReference type="Proteomes" id="UP000221024"/>
    </source>
</evidence>
<keyword evidence="3 7" id="KW-0808">Transferase</keyword>
<evidence type="ECO:0000256" key="4">
    <source>
        <dbReference type="ARBA" id="ARBA00022975"/>
    </source>
</evidence>
<protein>
    <recommendedName>
        <fullName evidence="7">Aspartate carbamoyltransferase</fullName>
        <ecNumber evidence="7">2.1.3.2</ecNumber>
    </recommendedName>
    <alternativeName>
        <fullName evidence="7">Aspartate transcarbamylase</fullName>
        <shortName evidence="7">ATCase</shortName>
    </alternativeName>
</protein>
<dbReference type="InterPro" id="IPR006130">
    <property type="entry name" value="Asp/Orn_carbamoylTrfase"/>
</dbReference>
<accession>A0A2H3NUR7</accession>
<dbReference type="Gene3D" id="3.40.50.1370">
    <property type="entry name" value="Aspartate/ornithine carbamoyltransferase"/>
    <property type="match status" value="2"/>
</dbReference>
<dbReference type="PRINTS" id="PR00100">
    <property type="entry name" value="AOTCASE"/>
</dbReference>
<dbReference type="Pfam" id="PF00185">
    <property type="entry name" value="OTCace"/>
    <property type="match status" value="1"/>
</dbReference>
<dbReference type="Proteomes" id="UP000221024">
    <property type="component" value="Unassembled WGS sequence"/>
</dbReference>
<evidence type="ECO:0000256" key="3">
    <source>
        <dbReference type="ARBA" id="ARBA00022679"/>
    </source>
</evidence>
<feature type="binding site" evidence="7">
    <location>
        <position position="269"/>
    </location>
    <ligand>
        <name>carbamoyl phosphate</name>
        <dbReference type="ChEBI" id="CHEBI:58228"/>
    </ligand>
</feature>
<dbReference type="InterPro" id="IPR006131">
    <property type="entry name" value="Asp_carbamoyltransf_Asp/Orn-bd"/>
</dbReference>
<proteinExistence type="inferred from homology"/>
<comment type="caution">
    <text evidence="10">The sequence shown here is derived from an EMBL/GenBank/DDBJ whole genome shotgun (WGS) entry which is preliminary data.</text>
</comment>
<feature type="binding site" evidence="7">
    <location>
        <position position="91"/>
    </location>
    <ligand>
        <name>L-aspartate</name>
        <dbReference type="ChEBI" id="CHEBI:29991"/>
    </ligand>
</feature>
<dbReference type="GO" id="GO:0044205">
    <property type="term" value="P:'de novo' UMP biosynthetic process"/>
    <property type="evidence" value="ECO:0007669"/>
    <property type="project" value="UniProtKB-UniRule"/>
</dbReference>
<comment type="function">
    <text evidence="5 7">Catalyzes the condensation of carbamoyl phosphate and aspartate to form carbamoyl aspartate and inorganic phosphate, the committed step in the de novo pyrimidine nucleotide biosynthesis pathway.</text>
</comment>
<feature type="binding site" evidence="7">
    <location>
        <position position="144"/>
    </location>
    <ligand>
        <name>carbamoyl phosphate</name>
        <dbReference type="ChEBI" id="CHEBI:58228"/>
    </ligand>
</feature>
<dbReference type="Pfam" id="PF02729">
    <property type="entry name" value="OTCace_N"/>
    <property type="match status" value="1"/>
</dbReference>
<name>A0A2H3NUR7_9BACT</name>
<evidence type="ECO:0000259" key="9">
    <source>
        <dbReference type="Pfam" id="PF02729"/>
    </source>
</evidence>
<dbReference type="GO" id="GO:0006520">
    <property type="term" value="P:amino acid metabolic process"/>
    <property type="evidence" value="ECO:0007669"/>
    <property type="project" value="InterPro"/>
</dbReference>
<dbReference type="InterPro" id="IPR036901">
    <property type="entry name" value="Asp/Orn_carbamoylTrfase_sf"/>
</dbReference>
<comment type="subunit">
    <text evidence="7">Heterododecamer (2C3:3R2) of six catalytic PyrB chains organized as two trimers (C3), and six regulatory PyrI chains organized as three dimers (R2).</text>
</comment>
<dbReference type="EMBL" id="PDEP01000003">
    <property type="protein sequence ID" value="PEN08317.1"/>
    <property type="molecule type" value="Genomic_DNA"/>
</dbReference>
<dbReference type="InterPro" id="IPR002082">
    <property type="entry name" value="Asp_carbamoyltransf"/>
</dbReference>
<feature type="binding site" evidence="7">
    <location>
        <position position="268"/>
    </location>
    <ligand>
        <name>carbamoyl phosphate</name>
        <dbReference type="ChEBI" id="CHEBI:58228"/>
    </ligand>
</feature>
<evidence type="ECO:0000259" key="8">
    <source>
        <dbReference type="Pfam" id="PF00185"/>
    </source>
</evidence>
<dbReference type="GO" id="GO:0016597">
    <property type="term" value="F:amino acid binding"/>
    <property type="evidence" value="ECO:0007669"/>
    <property type="project" value="InterPro"/>
</dbReference>
<comment type="catalytic activity">
    <reaction evidence="6 7">
        <text>carbamoyl phosphate + L-aspartate = N-carbamoyl-L-aspartate + phosphate + H(+)</text>
        <dbReference type="Rhea" id="RHEA:20013"/>
        <dbReference type="ChEBI" id="CHEBI:15378"/>
        <dbReference type="ChEBI" id="CHEBI:29991"/>
        <dbReference type="ChEBI" id="CHEBI:32814"/>
        <dbReference type="ChEBI" id="CHEBI:43474"/>
        <dbReference type="ChEBI" id="CHEBI:58228"/>
        <dbReference type="EC" id="2.1.3.2"/>
    </reaction>
</comment>
<dbReference type="GO" id="GO:0004070">
    <property type="term" value="F:aspartate carbamoyltransferase activity"/>
    <property type="evidence" value="ECO:0007669"/>
    <property type="project" value="UniProtKB-UniRule"/>
</dbReference>
<evidence type="ECO:0000256" key="2">
    <source>
        <dbReference type="ARBA" id="ARBA00008896"/>
    </source>
</evidence>